<keyword evidence="6" id="KW-0347">Helicase</keyword>
<dbReference type="InterPro" id="IPR036185">
    <property type="entry name" value="DNA_heli_DnaB-like_N_sf"/>
</dbReference>
<feature type="transmembrane region" description="Helical" evidence="12">
    <location>
        <begin position="55"/>
        <end position="76"/>
    </location>
</feature>
<dbReference type="InterPro" id="IPR016136">
    <property type="entry name" value="DNA_helicase_N/primase_C"/>
</dbReference>
<keyword evidence="3" id="KW-0235">DNA replication</keyword>
<evidence type="ECO:0000256" key="4">
    <source>
        <dbReference type="ARBA" id="ARBA00022741"/>
    </source>
</evidence>
<dbReference type="InterPro" id="IPR027417">
    <property type="entry name" value="P-loop_NTPase"/>
</dbReference>
<keyword evidence="8" id="KW-0238">DNA-binding</keyword>
<feature type="transmembrane region" description="Helical" evidence="12">
    <location>
        <begin position="20"/>
        <end position="43"/>
    </location>
</feature>
<keyword evidence="2" id="KW-0639">Primosome</keyword>
<evidence type="ECO:0000256" key="3">
    <source>
        <dbReference type="ARBA" id="ARBA00022705"/>
    </source>
</evidence>
<keyword evidence="12" id="KW-0812">Transmembrane</keyword>
<protein>
    <recommendedName>
        <fullName evidence="10">DNA 5'-3' helicase</fullName>
        <ecNumber evidence="10">5.6.2.3</ecNumber>
    </recommendedName>
</protein>
<dbReference type="SUPFAM" id="SSF48024">
    <property type="entry name" value="N-terminal domain of DnaB helicase"/>
    <property type="match status" value="1"/>
</dbReference>
<keyword evidence="7" id="KW-0067">ATP-binding</keyword>
<dbReference type="GO" id="GO:1990077">
    <property type="term" value="C:primosome complex"/>
    <property type="evidence" value="ECO:0007669"/>
    <property type="project" value="UniProtKB-KW"/>
</dbReference>
<keyword evidence="4" id="KW-0547">Nucleotide-binding</keyword>
<evidence type="ECO:0000256" key="2">
    <source>
        <dbReference type="ARBA" id="ARBA00022515"/>
    </source>
</evidence>
<keyword evidence="12" id="KW-1133">Transmembrane helix</keyword>
<dbReference type="Pfam" id="PF00772">
    <property type="entry name" value="DnaB"/>
    <property type="match status" value="1"/>
</dbReference>
<sequence>MLLIYILISLNNALLDMFSFLERIVLACMVLHSSVVPYVTSVLTNCDFYCYSNSIIYVAITSLYTCATIIDFPSLLNYFVSRRISINYSYILSLFYLKCCATSIKYYVTVLLRRSLLVKLRLDICMLADILSATDILNEGYLVAKLQGAISLISSQASKPVNCFANIRAFLRGLLLTTTDIGFTTGFDALDAIIPRIRPGDLVIVAGRPSTGKTTFCLDILRYNALVKHCNVCILSLEMTANQLLIKLVSALTHLTSEVILACNTDNTCFLKVLTACNLLARSSIYINDLSQIALADIYLYLKNLKLALGGTILVVIDYVQLISTATIIATDNSSCTNISSTLKQIAKELGLAIIIISQLNRRVEYRQDKVPLLSDLRDSGTLEQDADLILFLSPIDSVQVGAYVRVFVSKNRNGRTGVVTLKFLKEYNCFFAQ</sequence>
<dbReference type="Gene3D" id="1.10.860.10">
    <property type="entry name" value="DNAb Helicase, Chain A"/>
    <property type="match status" value="1"/>
</dbReference>
<dbReference type="GO" id="GO:0005524">
    <property type="term" value="F:ATP binding"/>
    <property type="evidence" value="ECO:0007669"/>
    <property type="project" value="UniProtKB-KW"/>
</dbReference>
<evidence type="ECO:0000256" key="1">
    <source>
        <dbReference type="ARBA" id="ARBA00008428"/>
    </source>
</evidence>
<evidence type="ECO:0000256" key="8">
    <source>
        <dbReference type="ARBA" id="ARBA00023125"/>
    </source>
</evidence>
<dbReference type="AlphaFoldDB" id="A0A974X9Z9"/>
<evidence type="ECO:0000256" key="12">
    <source>
        <dbReference type="SAM" id="Phobius"/>
    </source>
</evidence>
<name>A0A974X9Z9_9PROT</name>
<gene>
    <name evidence="14" type="ORF">JSR02_00535</name>
</gene>
<evidence type="ECO:0000256" key="9">
    <source>
        <dbReference type="ARBA" id="ARBA00023235"/>
    </source>
</evidence>
<dbReference type="SUPFAM" id="SSF52540">
    <property type="entry name" value="P-loop containing nucleoside triphosphate hydrolases"/>
    <property type="match status" value="1"/>
</dbReference>
<dbReference type="Pfam" id="PF03796">
    <property type="entry name" value="DnaB_C"/>
    <property type="match status" value="1"/>
</dbReference>
<accession>A0A974X9Z9</accession>
<reference evidence="14" key="1">
    <citation type="submission" date="2021-02" db="EMBL/GenBank/DDBJ databases">
        <authorList>
            <person name="Franco D."/>
        </authorList>
    </citation>
    <scope>NUCLEOTIDE SEQUENCE</scope>
    <source>
        <strain evidence="14">DICMUL</strain>
    </source>
</reference>
<evidence type="ECO:0000256" key="6">
    <source>
        <dbReference type="ARBA" id="ARBA00022806"/>
    </source>
</evidence>
<evidence type="ECO:0000256" key="10">
    <source>
        <dbReference type="ARBA" id="ARBA00044969"/>
    </source>
</evidence>
<dbReference type="Gene3D" id="3.40.50.300">
    <property type="entry name" value="P-loop containing nucleotide triphosphate hydrolases"/>
    <property type="match status" value="1"/>
</dbReference>
<dbReference type="Proteomes" id="UP000663602">
    <property type="component" value="Chromosome"/>
</dbReference>
<feature type="transmembrane region" description="Helical" evidence="12">
    <location>
        <begin position="88"/>
        <end position="112"/>
    </location>
</feature>
<dbReference type="PANTHER" id="PTHR30153">
    <property type="entry name" value="REPLICATIVE DNA HELICASE DNAB"/>
    <property type="match status" value="1"/>
</dbReference>
<comment type="catalytic activity">
    <reaction evidence="11">
        <text>ATP + H2O = ADP + phosphate + H(+)</text>
        <dbReference type="Rhea" id="RHEA:13065"/>
        <dbReference type="ChEBI" id="CHEBI:15377"/>
        <dbReference type="ChEBI" id="CHEBI:15378"/>
        <dbReference type="ChEBI" id="CHEBI:30616"/>
        <dbReference type="ChEBI" id="CHEBI:43474"/>
        <dbReference type="ChEBI" id="CHEBI:456216"/>
        <dbReference type="EC" id="5.6.2.3"/>
    </reaction>
</comment>
<evidence type="ECO:0000313" key="15">
    <source>
        <dbReference type="Proteomes" id="UP000663602"/>
    </source>
</evidence>
<dbReference type="InterPro" id="IPR007693">
    <property type="entry name" value="DNA_helicase_DnaB-like_N"/>
</dbReference>
<evidence type="ECO:0000256" key="11">
    <source>
        <dbReference type="ARBA" id="ARBA00048954"/>
    </source>
</evidence>
<keyword evidence="12" id="KW-0472">Membrane</keyword>
<dbReference type="GO" id="GO:0016787">
    <property type="term" value="F:hydrolase activity"/>
    <property type="evidence" value="ECO:0007669"/>
    <property type="project" value="UniProtKB-KW"/>
</dbReference>
<reference evidence="14" key="2">
    <citation type="submission" date="2021-03" db="EMBL/GenBank/DDBJ databases">
        <title>Alternative transmission patterns in independently acquired nutritional co-symbionts of Dictyopharidae planthoppers.</title>
        <authorList>
            <person name="Michalik A."/>
            <person name="Lukasik P."/>
        </authorList>
    </citation>
    <scope>NUCLEOTIDE SEQUENCE</scope>
    <source>
        <strain evidence="14">DICMUL</strain>
    </source>
</reference>
<dbReference type="EMBL" id="CP071410">
    <property type="protein sequence ID" value="QSW37786.1"/>
    <property type="molecule type" value="Genomic_DNA"/>
</dbReference>
<keyword evidence="5" id="KW-0378">Hydrolase</keyword>
<evidence type="ECO:0000256" key="7">
    <source>
        <dbReference type="ARBA" id="ARBA00022840"/>
    </source>
</evidence>
<evidence type="ECO:0000256" key="5">
    <source>
        <dbReference type="ARBA" id="ARBA00022801"/>
    </source>
</evidence>
<keyword evidence="9" id="KW-0413">Isomerase</keyword>
<dbReference type="PROSITE" id="PS51199">
    <property type="entry name" value="SF4_HELICASE"/>
    <property type="match status" value="1"/>
</dbReference>
<dbReference type="GO" id="GO:0043139">
    <property type="term" value="F:5'-3' DNA helicase activity"/>
    <property type="evidence" value="ECO:0007669"/>
    <property type="project" value="UniProtKB-EC"/>
</dbReference>
<feature type="domain" description="SF4 helicase" evidence="13">
    <location>
        <begin position="176"/>
        <end position="434"/>
    </location>
</feature>
<proteinExistence type="inferred from homology"/>
<dbReference type="EC" id="5.6.2.3" evidence="10"/>
<evidence type="ECO:0000313" key="14">
    <source>
        <dbReference type="EMBL" id="QSW37786.1"/>
    </source>
</evidence>
<dbReference type="GO" id="GO:0003677">
    <property type="term" value="F:DNA binding"/>
    <property type="evidence" value="ECO:0007669"/>
    <property type="project" value="UniProtKB-KW"/>
</dbReference>
<evidence type="ECO:0000259" key="13">
    <source>
        <dbReference type="PROSITE" id="PS51199"/>
    </source>
</evidence>
<dbReference type="GO" id="GO:0006269">
    <property type="term" value="P:DNA replication, synthesis of primer"/>
    <property type="evidence" value="ECO:0007669"/>
    <property type="project" value="UniProtKB-KW"/>
</dbReference>
<dbReference type="InterPro" id="IPR007694">
    <property type="entry name" value="DNA_helicase_DnaB-like_C"/>
</dbReference>
<dbReference type="GO" id="GO:0005829">
    <property type="term" value="C:cytosol"/>
    <property type="evidence" value="ECO:0007669"/>
    <property type="project" value="TreeGrafter"/>
</dbReference>
<dbReference type="PANTHER" id="PTHR30153:SF2">
    <property type="entry name" value="REPLICATIVE DNA HELICASE"/>
    <property type="match status" value="1"/>
</dbReference>
<organism evidence="14 15">
    <name type="scientific">Candidatus Vidania fulgoroideorum</name>
    <dbReference type="NCBI Taxonomy" id="881286"/>
    <lineage>
        <taxon>Bacteria</taxon>
        <taxon>Pseudomonadati</taxon>
        <taxon>Pseudomonadota</taxon>
        <taxon>Betaproteobacteria</taxon>
        <taxon>Candidatus Vidania</taxon>
    </lineage>
</organism>
<comment type="similarity">
    <text evidence="1">Belongs to the helicase family. DnaB subfamily.</text>
</comment>